<dbReference type="RefSeq" id="WP_244459057.1">
    <property type="nucleotide sequence ID" value="NZ_AP025637.1"/>
</dbReference>
<keyword evidence="12" id="KW-1185">Reference proteome</keyword>
<feature type="transmembrane region" description="Helical" evidence="9">
    <location>
        <begin position="33"/>
        <end position="52"/>
    </location>
</feature>
<evidence type="ECO:0000256" key="6">
    <source>
        <dbReference type="ARBA" id="ARBA00023136"/>
    </source>
</evidence>
<evidence type="ECO:0000259" key="10">
    <source>
        <dbReference type="PROSITE" id="PS51123"/>
    </source>
</evidence>
<evidence type="ECO:0000256" key="4">
    <source>
        <dbReference type="ARBA" id="ARBA00022692"/>
    </source>
</evidence>
<evidence type="ECO:0000256" key="8">
    <source>
        <dbReference type="SAM" id="MobiDB-lite"/>
    </source>
</evidence>
<gene>
    <name evidence="11" type="ORF">Rmf_17550</name>
</gene>
<evidence type="ECO:0000256" key="2">
    <source>
        <dbReference type="ARBA" id="ARBA00008914"/>
    </source>
</evidence>
<protein>
    <submittedName>
        <fullName evidence="11">Membrane protein</fullName>
    </submittedName>
</protein>
<evidence type="ECO:0000313" key="12">
    <source>
        <dbReference type="Proteomes" id="UP000831327"/>
    </source>
</evidence>
<feature type="region of interest" description="Disordered" evidence="8">
    <location>
        <begin position="78"/>
        <end position="184"/>
    </location>
</feature>
<dbReference type="PANTHER" id="PTHR30329">
    <property type="entry name" value="STATOR ELEMENT OF FLAGELLAR MOTOR COMPLEX"/>
    <property type="match status" value="1"/>
</dbReference>
<keyword evidence="4 9" id="KW-0812">Transmembrane</keyword>
<evidence type="ECO:0000256" key="5">
    <source>
        <dbReference type="ARBA" id="ARBA00022989"/>
    </source>
</evidence>
<evidence type="ECO:0000256" key="3">
    <source>
        <dbReference type="ARBA" id="ARBA00022475"/>
    </source>
</evidence>
<dbReference type="InterPro" id="IPR025713">
    <property type="entry name" value="MotB-like_N_dom"/>
</dbReference>
<sequence length="351" mass="37713">MSGKTRGAKGGGTIVIRREEGGEHGHHGGAWKVAYADFVTAMMAFFLLMWLLNATTEEQRRGLADYFAPTNLLARSVSGSGQPFGGQTPNDNGNVTSTTGATTIQPGQVPVVMDIEEDDTDTPARPMPRREGPEAREDAEDPRLVVQTPPGAHAGPEQPRGGPSATPAPEATPEALGEAELRRELARREREAFEQAAEQIREAIAADPALADLARQMLVEQTPEGLRIQLVDAERQPMFALGGAAPNDRARALLARVAQAAMRLPNPIAISGHTDSTPFRGGGERSNWDLSADRANTTRRLLIEGGLAEGRIRSVTGNADRDPLLPDQPTAAANRRVSITLLRQNRDEPVR</sequence>
<dbReference type="InterPro" id="IPR050330">
    <property type="entry name" value="Bact_OuterMem_StrucFunc"/>
</dbReference>
<dbReference type="PANTHER" id="PTHR30329:SF21">
    <property type="entry name" value="LIPOPROTEIN YIAD-RELATED"/>
    <property type="match status" value="1"/>
</dbReference>
<dbReference type="Pfam" id="PF00691">
    <property type="entry name" value="OmpA"/>
    <property type="match status" value="1"/>
</dbReference>
<dbReference type="SUPFAM" id="SSF103088">
    <property type="entry name" value="OmpA-like"/>
    <property type="match status" value="1"/>
</dbReference>
<feature type="compositionally biased region" description="Polar residues" evidence="8">
    <location>
        <begin position="78"/>
        <end position="106"/>
    </location>
</feature>
<dbReference type="EMBL" id="AP025637">
    <property type="protein sequence ID" value="BDG71826.1"/>
    <property type="molecule type" value="Genomic_DNA"/>
</dbReference>
<feature type="compositionally biased region" description="Low complexity" evidence="8">
    <location>
        <begin position="162"/>
        <end position="178"/>
    </location>
</feature>
<keyword evidence="3" id="KW-1003">Cell membrane</keyword>
<dbReference type="InterPro" id="IPR036737">
    <property type="entry name" value="OmpA-like_sf"/>
</dbReference>
<evidence type="ECO:0000256" key="7">
    <source>
        <dbReference type="PROSITE-ProRule" id="PRU00473"/>
    </source>
</evidence>
<dbReference type="Gene3D" id="3.30.1330.60">
    <property type="entry name" value="OmpA-like domain"/>
    <property type="match status" value="1"/>
</dbReference>
<evidence type="ECO:0000313" key="11">
    <source>
        <dbReference type="EMBL" id="BDG71826.1"/>
    </source>
</evidence>
<keyword evidence="6 7" id="KW-0472">Membrane</keyword>
<feature type="domain" description="OmpA-like" evidence="10">
    <location>
        <begin position="226"/>
        <end position="345"/>
    </location>
</feature>
<evidence type="ECO:0000256" key="9">
    <source>
        <dbReference type="SAM" id="Phobius"/>
    </source>
</evidence>
<comment type="similarity">
    <text evidence="2">Belongs to the MotB family.</text>
</comment>
<dbReference type="CDD" id="cd07185">
    <property type="entry name" value="OmpA_C-like"/>
    <property type="match status" value="1"/>
</dbReference>
<dbReference type="InterPro" id="IPR006665">
    <property type="entry name" value="OmpA-like"/>
</dbReference>
<proteinExistence type="inferred from homology"/>
<dbReference type="Pfam" id="PF13677">
    <property type="entry name" value="MotB_plug"/>
    <property type="match status" value="1"/>
</dbReference>
<name>A0ABN6P0E7_9PROT</name>
<accession>A0ABN6P0E7</accession>
<organism evidence="11 12">
    <name type="scientific">Roseomonas fluvialis</name>
    <dbReference type="NCBI Taxonomy" id="1750527"/>
    <lineage>
        <taxon>Bacteria</taxon>
        <taxon>Pseudomonadati</taxon>
        <taxon>Pseudomonadota</taxon>
        <taxon>Alphaproteobacteria</taxon>
        <taxon>Acetobacterales</taxon>
        <taxon>Roseomonadaceae</taxon>
        <taxon>Roseomonas</taxon>
    </lineage>
</organism>
<reference evidence="11 12" key="1">
    <citation type="journal article" date="2016" name="Microbes Environ.">
        <title>Phylogenetically diverse aerobic anoxygenic phototrophic bacteria isolated from epilithic biofilms in Tama river, Japan.</title>
        <authorList>
            <person name="Hirose S."/>
            <person name="Matsuura K."/>
            <person name="Haruta S."/>
        </authorList>
    </citation>
    <scope>NUCLEOTIDE SEQUENCE [LARGE SCALE GENOMIC DNA]</scope>
    <source>
        <strain evidence="11 12">S08</strain>
    </source>
</reference>
<keyword evidence="5 9" id="KW-1133">Transmembrane helix</keyword>
<dbReference type="Proteomes" id="UP000831327">
    <property type="component" value="Chromosome"/>
</dbReference>
<comment type="subcellular location">
    <subcellularLocation>
        <location evidence="1">Cell membrane</location>
        <topology evidence="1">Single-pass membrane protein</topology>
    </subcellularLocation>
</comment>
<evidence type="ECO:0000256" key="1">
    <source>
        <dbReference type="ARBA" id="ARBA00004162"/>
    </source>
</evidence>
<dbReference type="PROSITE" id="PS51123">
    <property type="entry name" value="OMPA_2"/>
    <property type="match status" value="1"/>
</dbReference>